<gene>
    <name evidence="2" type="ORF">AMORRO_LOCUS13655</name>
</gene>
<organism evidence="2 3">
    <name type="scientific">Acaulospora morrowiae</name>
    <dbReference type="NCBI Taxonomy" id="94023"/>
    <lineage>
        <taxon>Eukaryota</taxon>
        <taxon>Fungi</taxon>
        <taxon>Fungi incertae sedis</taxon>
        <taxon>Mucoromycota</taxon>
        <taxon>Glomeromycotina</taxon>
        <taxon>Glomeromycetes</taxon>
        <taxon>Diversisporales</taxon>
        <taxon>Acaulosporaceae</taxon>
        <taxon>Acaulospora</taxon>
    </lineage>
</organism>
<evidence type="ECO:0000313" key="2">
    <source>
        <dbReference type="EMBL" id="CAG8725884.1"/>
    </source>
</evidence>
<dbReference type="Proteomes" id="UP000789342">
    <property type="component" value="Unassembled WGS sequence"/>
</dbReference>
<evidence type="ECO:0000313" key="3">
    <source>
        <dbReference type="Proteomes" id="UP000789342"/>
    </source>
</evidence>
<keyword evidence="3" id="KW-1185">Reference proteome</keyword>
<feature type="non-terminal residue" evidence="2">
    <location>
        <position position="71"/>
    </location>
</feature>
<protein>
    <submittedName>
        <fullName evidence="2">2425_t:CDS:1</fullName>
    </submittedName>
</protein>
<proteinExistence type="predicted"/>
<name>A0A9N9IA66_9GLOM</name>
<accession>A0A9N9IA66</accession>
<reference evidence="2" key="1">
    <citation type="submission" date="2021-06" db="EMBL/GenBank/DDBJ databases">
        <authorList>
            <person name="Kallberg Y."/>
            <person name="Tangrot J."/>
            <person name="Rosling A."/>
        </authorList>
    </citation>
    <scope>NUCLEOTIDE SEQUENCE</scope>
    <source>
        <strain evidence="2">CL551</strain>
    </source>
</reference>
<sequence>MLEVKGRLCGHLTVVFSTQSSILEVKGRLRLFDGGLDTIISWRLFITLSTFSGLILSAGRRNSPCDYFSEK</sequence>
<keyword evidence="1" id="KW-0472">Membrane</keyword>
<keyword evidence="1" id="KW-0812">Transmembrane</keyword>
<feature type="transmembrane region" description="Helical" evidence="1">
    <location>
        <begin position="39"/>
        <end position="59"/>
    </location>
</feature>
<comment type="caution">
    <text evidence="2">The sequence shown here is derived from an EMBL/GenBank/DDBJ whole genome shotgun (WGS) entry which is preliminary data.</text>
</comment>
<dbReference type="EMBL" id="CAJVPV010024217">
    <property type="protein sequence ID" value="CAG8725884.1"/>
    <property type="molecule type" value="Genomic_DNA"/>
</dbReference>
<evidence type="ECO:0000256" key="1">
    <source>
        <dbReference type="SAM" id="Phobius"/>
    </source>
</evidence>
<dbReference type="AlphaFoldDB" id="A0A9N9IA66"/>
<keyword evidence="1" id="KW-1133">Transmembrane helix</keyword>